<keyword evidence="3" id="KW-1185">Reference proteome</keyword>
<dbReference type="RefSeq" id="XP_025490672.1">
    <property type="nucleotide sequence ID" value="XM_025629776.1"/>
</dbReference>
<dbReference type="VEuPathDB" id="FungiDB:BO82DRAFT_107600"/>
<dbReference type="AlphaFoldDB" id="A0A319DM25"/>
<feature type="region of interest" description="Disordered" evidence="1">
    <location>
        <begin position="51"/>
        <end position="74"/>
    </location>
</feature>
<sequence>MSTTHPQYSIQLYPIPISPQNLTCQMHCQSSSRQPNIPGLLLILAAHIYPPQKPNPAHQPGPGNARTSKPEHIYCTSPLYPHPKGLPLSNLDLETYLPLNPPPRPSHPESYDIYRNLVSLGFTGPHPSLLL</sequence>
<organism evidence="2 3">
    <name type="scientific">Aspergillus uvarum CBS 121591</name>
    <dbReference type="NCBI Taxonomy" id="1448315"/>
    <lineage>
        <taxon>Eukaryota</taxon>
        <taxon>Fungi</taxon>
        <taxon>Dikarya</taxon>
        <taxon>Ascomycota</taxon>
        <taxon>Pezizomycotina</taxon>
        <taxon>Eurotiomycetes</taxon>
        <taxon>Eurotiomycetidae</taxon>
        <taxon>Eurotiales</taxon>
        <taxon>Aspergillaceae</taxon>
        <taxon>Aspergillus</taxon>
        <taxon>Aspergillus subgen. Circumdati</taxon>
    </lineage>
</organism>
<dbReference type="GeneID" id="37132517"/>
<evidence type="ECO:0000256" key="1">
    <source>
        <dbReference type="SAM" id="MobiDB-lite"/>
    </source>
</evidence>
<gene>
    <name evidence="2" type="ORF">BO82DRAFT_107600</name>
</gene>
<dbReference type="Proteomes" id="UP000248340">
    <property type="component" value="Unassembled WGS sequence"/>
</dbReference>
<evidence type="ECO:0000313" key="3">
    <source>
        <dbReference type="Proteomes" id="UP000248340"/>
    </source>
</evidence>
<dbReference type="EMBL" id="KZ821709">
    <property type="protein sequence ID" value="PYH80472.1"/>
    <property type="molecule type" value="Genomic_DNA"/>
</dbReference>
<reference evidence="2 3" key="1">
    <citation type="submission" date="2016-12" db="EMBL/GenBank/DDBJ databases">
        <title>The genomes of Aspergillus section Nigri reveals drivers in fungal speciation.</title>
        <authorList>
            <consortium name="DOE Joint Genome Institute"/>
            <person name="Vesth T.C."/>
            <person name="Nybo J."/>
            <person name="Theobald S."/>
            <person name="Brandl J."/>
            <person name="Frisvad J.C."/>
            <person name="Nielsen K.F."/>
            <person name="Lyhne E.K."/>
            <person name="Kogle M.E."/>
            <person name="Kuo A."/>
            <person name="Riley R."/>
            <person name="Clum A."/>
            <person name="Nolan M."/>
            <person name="Lipzen A."/>
            <person name="Salamov A."/>
            <person name="Henrissat B."/>
            <person name="Wiebenga A."/>
            <person name="De Vries R.P."/>
            <person name="Grigoriev I.V."/>
            <person name="Mortensen U.H."/>
            <person name="Andersen M.R."/>
            <person name="Baker S.E."/>
        </authorList>
    </citation>
    <scope>NUCLEOTIDE SEQUENCE [LARGE SCALE GENOMIC DNA]</scope>
    <source>
        <strain evidence="2 3">CBS 121591</strain>
    </source>
</reference>
<protein>
    <submittedName>
        <fullName evidence="2">Uncharacterized protein</fullName>
    </submittedName>
</protein>
<name>A0A319DM25_9EURO</name>
<proteinExistence type="predicted"/>
<accession>A0A319DM25</accession>
<evidence type="ECO:0000313" key="2">
    <source>
        <dbReference type="EMBL" id="PYH80472.1"/>
    </source>
</evidence>